<keyword evidence="2" id="KW-1133">Transmembrane helix</keyword>
<dbReference type="EMBL" id="JADGJQ010000123">
    <property type="protein sequence ID" value="KAJ3168367.1"/>
    <property type="molecule type" value="Genomic_DNA"/>
</dbReference>
<gene>
    <name evidence="3" type="ORF">HDU87_001204</name>
</gene>
<dbReference type="SMART" id="SM00671">
    <property type="entry name" value="SEL1"/>
    <property type="match status" value="3"/>
</dbReference>
<dbReference type="Gene3D" id="1.25.40.10">
    <property type="entry name" value="Tetratricopeptide repeat domain"/>
    <property type="match status" value="1"/>
</dbReference>
<name>A0AAD5TDS2_9FUNG</name>
<keyword evidence="2" id="KW-0812">Transmembrane</keyword>
<dbReference type="InterPro" id="IPR050767">
    <property type="entry name" value="Sel1_AlgK"/>
</dbReference>
<dbReference type="PANTHER" id="PTHR11102:SF160">
    <property type="entry name" value="ERAD-ASSOCIATED E3 UBIQUITIN-PROTEIN LIGASE COMPONENT HRD3"/>
    <property type="match status" value="1"/>
</dbReference>
<keyword evidence="2" id="KW-0472">Membrane</keyword>
<dbReference type="InterPro" id="IPR011990">
    <property type="entry name" value="TPR-like_helical_dom_sf"/>
</dbReference>
<sequence>MTVLPTPSTFADGAAYRIEDARSSVAVSLPVPHGFDPRNRTGDKVDIRTQQLLVCVDGEDRLKGWLFAPIDPHKSLYDLQTDAQSGLRVLTIHLEKVPRDEFKMDDLMDMPTFPLLFASGFDTPAPLPKNAVLDDMDPHSVFLLAEFLLLRLRAAKRALEMYEKAARRGSVKACLKLAAWHHVGSEVEPAIPVKQDALAAHQYHQQAADLGHAEACLHVSYWFAPPTEGVEPASPRDREPDYPAAIAYCEKARDCSIAHNAAKSDLVRIALWRAGNLLRAPTNPDAATSTNVKKAFECFSAVANTFDDPLSQWTVAIYHIWGFGTPQDVAGGVALLRKARTSDPALGMPPGLEGLDDAGLDVLVQVEAQAREHTAAEPGKVLDVEGLVTIAKEVVAEAGGSDGAKEAIKAALDDVAMTVVKVATIGEDVPEPAEKRKSKKRAKKALARPSAVELAVGASVVAAVGIAIWMWAKGRRV</sequence>
<proteinExistence type="inferred from homology"/>
<reference evidence="3" key="1">
    <citation type="submission" date="2020-05" db="EMBL/GenBank/DDBJ databases">
        <title>Phylogenomic resolution of chytrid fungi.</title>
        <authorList>
            <person name="Stajich J.E."/>
            <person name="Amses K."/>
            <person name="Simmons R."/>
            <person name="Seto K."/>
            <person name="Myers J."/>
            <person name="Bonds A."/>
            <person name="Quandt C.A."/>
            <person name="Barry K."/>
            <person name="Liu P."/>
            <person name="Grigoriev I."/>
            <person name="Longcore J.E."/>
            <person name="James T.Y."/>
        </authorList>
    </citation>
    <scope>NUCLEOTIDE SEQUENCE</scope>
    <source>
        <strain evidence="3">JEL0379</strain>
    </source>
</reference>
<protein>
    <submittedName>
        <fullName evidence="3">Uncharacterized protein</fullName>
    </submittedName>
</protein>
<dbReference type="PANTHER" id="PTHR11102">
    <property type="entry name" value="SEL-1-LIKE PROTEIN"/>
    <property type="match status" value="1"/>
</dbReference>
<evidence type="ECO:0000313" key="4">
    <source>
        <dbReference type="Proteomes" id="UP001212152"/>
    </source>
</evidence>
<evidence type="ECO:0000256" key="1">
    <source>
        <dbReference type="ARBA" id="ARBA00038101"/>
    </source>
</evidence>
<dbReference type="Proteomes" id="UP001212152">
    <property type="component" value="Unassembled WGS sequence"/>
</dbReference>
<dbReference type="Pfam" id="PF08238">
    <property type="entry name" value="Sel1"/>
    <property type="match status" value="4"/>
</dbReference>
<evidence type="ECO:0000256" key="2">
    <source>
        <dbReference type="SAM" id="Phobius"/>
    </source>
</evidence>
<dbReference type="SUPFAM" id="SSF81901">
    <property type="entry name" value="HCP-like"/>
    <property type="match status" value="1"/>
</dbReference>
<comment type="caution">
    <text evidence="3">The sequence shown here is derived from an EMBL/GenBank/DDBJ whole genome shotgun (WGS) entry which is preliminary data.</text>
</comment>
<feature type="transmembrane region" description="Helical" evidence="2">
    <location>
        <begin position="445"/>
        <end position="472"/>
    </location>
</feature>
<comment type="similarity">
    <text evidence="1">Belongs to the sel-1 family.</text>
</comment>
<dbReference type="AlphaFoldDB" id="A0AAD5TDS2"/>
<keyword evidence="4" id="KW-1185">Reference proteome</keyword>
<dbReference type="Gene3D" id="2.60.40.790">
    <property type="match status" value="1"/>
</dbReference>
<evidence type="ECO:0000313" key="3">
    <source>
        <dbReference type="EMBL" id="KAJ3168367.1"/>
    </source>
</evidence>
<dbReference type="InterPro" id="IPR006597">
    <property type="entry name" value="Sel1-like"/>
</dbReference>
<accession>A0AAD5TDS2</accession>
<dbReference type="InterPro" id="IPR008978">
    <property type="entry name" value="HSP20-like_chaperone"/>
</dbReference>
<organism evidence="3 4">
    <name type="scientific">Geranomyces variabilis</name>
    <dbReference type="NCBI Taxonomy" id="109894"/>
    <lineage>
        <taxon>Eukaryota</taxon>
        <taxon>Fungi</taxon>
        <taxon>Fungi incertae sedis</taxon>
        <taxon>Chytridiomycota</taxon>
        <taxon>Chytridiomycota incertae sedis</taxon>
        <taxon>Chytridiomycetes</taxon>
        <taxon>Spizellomycetales</taxon>
        <taxon>Powellomycetaceae</taxon>
        <taxon>Geranomyces</taxon>
    </lineage>
</organism>